<dbReference type="SMART" id="SM00220">
    <property type="entry name" value="S_TKc"/>
    <property type="match status" value="1"/>
</dbReference>
<dbReference type="GO" id="GO:0010506">
    <property type="term" value="P:regulation of autophagy"/>
    <property type="evidence" value="ECO:0007669"/>
    <property type="project" value="InterPro"/>
</dbReference>
<dbReference type="PANTHER" id="PTHR24348">
    <property type="entry name" value="SERINE/THREONINE-PROTEIN KINASE UNC-51-RELATED"/>
    <property type="match status" value="1"/>
</dbReference>
<dbReference type="GO" id="GO:0004674">
    <property type="term" value="F:protein serine/threonine kinase activity"/>
    <property type="evidence" value="ECO:0007669"/>
    <property type="project" value="InterPro"/>
</dbReference>
<dbReference type="SUPFAM" id="SSF56112">
    <property type="entry name" value="Protein kinase-like (PK-like)"/>
    <property type="match status" value="1"/>
</dbReference>
<dbReference type="GO" id="GO:0005524">
    <property type="term" value="F:ATP binding"/>
    <property type="evidence" value="ECO:0007669"/>
    <property type="project" value="InterPro"/>
</dbReference>
<dbReference type="InterPro" id="IPR011009">
    <property type="entry name" value="Kinase-like_dom_sf"/>
</dbReference>
<dbReference type="InterPro" id="IPR045269">
    <property type="entry name" value="Atg1-like"/>
</dbReference>
<gene>
    <name evidence="2" type="ORF">G6F64_011164</name>
</gene>
<feature type="domain" description="Protein kinase" evidence="1">
    <location>
        <begin position="16"/>
        <end position="293"/>
    </location>
</feature>
<keyword evidence="3" id="KW-1185">Reference proteome</keyword>
<dbReference type="PROSITE" id="PS50011">
    <property type="entry name" value="PROTEIN_KINASE_DOM"/>
    <property type="match status" value="1"/>
</dbReference>
<evidence type="ECO:0000313" key="2">
    <source>
        <dbReference type="EMBL" id="KAG1302165.1"/>
    </source>
</evidence>
<dbReference type="Proteomes" id="UP000716291">
    <property type="component" value="Unassembled WGS sequence"/>
</dbReference>
<evidence type="ECO:0000313" key="3">
    <source>
        <dbReference type="Proteomes" id="UP000716291"/>
    </source>
</evidence>
<name>A0A9P6WZM9_RHIOR</name>
<evidence type="ECO:0000259" key="1">
    <source>
        <dbReference type="PROSITE" id="PS50011"/>
    </source>
</evidence>
<dbReference type="GO" id="GO:0005737">
    <property type="term" value="C:cytoplasm"/>
    <property type="evidence" value="ECO:0007669"/>
    <property type="project" value="TreeGrafter"/>
</dbReference>
<dbReference type="PROSITE" id="PS00108">
    <property type="entry name" value="PROTEIN_KINASE_ST"/>
    <property type="match status" value="1"/>
</dbReference>
<organism evidence="2 3">
    <name type="scientific">Rhizopus oryzae</name>
    <name type="common">Mucormycosis agent</name>
    <name type="synonym">Rhizopus arrhizus var. delemar</name>
    <dbReference type="NCBI Taxonomy" id="64495"/>
    <lineage>
        <taxon>Eukaryota</taxon>
        <taxon>Fungi</taxon>
        <taxon>Fungi incertae sedis</taxon>
        <taxon>Mucoromycota</taxon>
        <taxon>Mucoromycotina</taxon>
        <taxon>Mucoromycetes</taxon>
        <taxon>Mucorales</taxon>
        <taxon>Mucorineae</taxon>
        <taxon>Rhizopodaceae</taxon>
        <taxon>Rhizopus</taxon>
    </lineage>
</organism>
<sequence length="353" mass="40659">MRQHQFLNEFIDNKSIQLVTIIGSSTYGVVYLGHYVYTNRYYAVKCIRDNRFTDNEIYIHSLLSGHEHILTLEKVVKERNHVFIVMEYASEGDLFSTLTKSQPSIIGNTRVIRHLFLQLLDAVQHCHHHFVAHRDLKPENILLLSNCRVKLADFGLSTNQTFADEFNCGSAFYLSPECQGFTICPKTKQRQRVTYYNTFINDIWSLGIILINLVTGRNPWRQAHLNDKAFVSFIQQPHLFFRTLFPDISKGLERILLRIFSLDPTQRISLPELRVMVLRCKSFTTSPTKQPWIITPPPSLPRPTTFGTGRLSSFENTVSAYIGNYTDDDMVCKDNLEPCNSKHSSFDQVSIAS</sequence>
<dbReference type="AlphaFoldDB" id="A0A9P6WZM9"/>
<reference evidence="2" key="1">
    <citation type="journal article" date="2020" name="Microb. Genom.">
        <title>Genetic diversity of clinical and environmental Mucorales isolates obtained from an investigation of mucormycosis cases among solid organ transplant recipients.</title>
        <authorList>
            <person name="Nguyen M.H."/>
            <person name="Kaul D."/>
            <person name="Muto C."/>
            <person name="Cheng S.J."/>
            <person name="Richter R.A."/>
            <person name="Bruno V.M."/>
            <person name="Liu G."/>
            <person name="Beyhan S."/>
            <person name="Sundermann A.J."/>
            <person name="Mounaud S."/>
            <person name="Pasculle A.W."/>
            <person name="Nierman W.C."/>
            <person name="Driscoll E."/>
            <person name="Cumbie R."/>
            <person name="Clancy C.J."/>
            <person name="Dupont C.L."/>
        </authorList>
    </citation>
    <scope>NUCLEOTIDE SEQUENCE</scope>
    <source>
        <strain evidence="2">GL11</strain>
    </source>
</reference>
<dbReference type="Gene3D" id="1.10.510.10">
    <property type="entry name" value="Transferase(Phosphotransferase) domain 1"/>
    <property type="match status" value="1"/>
</dbReference>
<dbReference type="InterPro" id="IPR008271">
    <property type="entry name" value="Ser/Thr_kinase_AS"/>
</dbReference>
<dbReference type="Pfam" id="PF00069">
    <property type="entry name" value="Pkinase"/>
    <property type="match status" value="1"/>
</dbReference>
<dbReference type="InterPro" id="IPR000719">
    <property type="entry name" value="Prot_kinase_dom"/>
</dbReference>
<dbReference type="EMBL" id="JAANQT010002591">
    <property type="protein sequence ID" value="KAG1302165.1"/>
    <property type="molecule type" value="Genomic_DNA"/>
</dbReference>
<comment type="caution">
    <text evidence="2">The sequence shown here is derived from an EMBL/GenBank/DDBJ whole genome shotgun (WGS) entry which is preliminary data.</text>
</comment>
<protein>
    <recommendedName>
        <fullName evidence="1">Protein kinase domain-containing protein</fullName>
    </recommendedName>
</protein>
<accession>A0A9P6WZM9</accession>
<proteinExistence type="predicted"/>